<evidence type="ECO:0000313" key="10">
    <source>
        <dbReference type="EMBL" id="KAK3523525.1"/>
    </source>
</evidence>
<sequence length="434" mass="49425">MNAFIIPLCLWCVCGLYVHCQSPPNVVFILADDMGFHDVGYHGSEIKTPVLDRLSAAGVRLENYYVQPLCTPSRNQLLTGRYQIHTGMQHQIIWPCQPYCVPLEEKLLPELMVEAGYSTHMVGKWHLGMYRKECLPTRRGFQSFFGYWTGSEDYYTHMRCSFIAPLNVTRCALDLRDGEETAQMYNKLYSTELFTHQAVNIILNHNIQKPLFLYLALQAVHAPLQVPEHYTEPYSFIKDPPRRHYAGMVSAMDEAVGNITRALQDAGIWNNTILIFSTGPGHASRAEQEMQDSLMKDSLRRNSLRTGSVSAPRFNVSMHAAIRYKNWKLLTGYPGERVGGVADETPPLKQVMLFDIDADPQERNEISHKHPEIVSFLLKRLEQLQEGAQPVNFPPDDPRCDPQPTVAHDHPAQAQKDANQDRKTRSANNFQLQT</sequence>
<protein>
    <recommendedName>
        <fullName evidence="9">Sulfatase N-terminal domain-containing protein</fullName>
    </recommendedName>
</protein>
<dbReference type="Pfam" id="PF00884">
    <property type="entry name" value="Sulfatase"/>
    <property type="match status" value="1"/>
</dbReference>
<feature type="chain" id="PRO_5042281041" description="Sulfatase N-terminal domain-containing protein" evidence="8">
    <location>
        <begin position="21"/>
        <end position="434"/>
    </location>
</feature>
<dbReference type="Gene3D" id="3.30.1120.10">
    <property type="match status" value="1"/>
</dbReference>
<dbReference type="InterPro" id="IPR024607">
    <property type="entry name" value="Sulfatase_CS"/>
</dbReference>
<dbReference type="InterPro" id="IPR000917">
    <property type="entry name" value="Sulfatase_N"/>
</dbReference>
<dbReference type="Proteomes" id="UP001274896">
    <property type="component" value="Unassembled WGS sequence"/>
</dbReference>
<dbReference type="SUPFAM" id="SSF53649">
    <property type="entry name" value="Alkaline phosphatase-like"/>
    <property type="match status" value="1"/>
</dbReference>
<proteinExistence type="inferred from homology"/>
<evidence type="ECO:0000256" key="6">
    <source>
        <dbReference type="ARBA" id="ARBA00023180"/>
    </source>
</evidence>
<evidence type="ECO:0000256" key="2">
    <source>
        <dbReference type="ARBA" id="ARBA00008779"/>
    </source>
</evidence>
<dbReference type="InterPro" id="IPR017850">
    <property type="entry name" value="Alkaline_phosphatase_core_sf"/>
</dbReference>
<name>A0AAE0QK47_9TELE</name>
<accession>A0AAE0QK47</accession>
<dbReference type="Gene3D" id="3.40.720.10">
    <property type="entry name" value="Alkaline Phosphatase, subunit A"/>
    <property type="match status" value="1"/>
</dbReference>
<dbReference type="InterPro" id="IPR047115">
    <property type="entry name" value="ARSB"/>
</dbReference>
<dbReference type="PANTHER" id="PTHR10342">
    <property type="entry name" value="ARYLSULFATASE"/>
    <property type="match status" value="1"/>
</dbReference>
<evidence type="ECO:0000313" key="11">
    <source>
        <dbReference type="Proteomes" id="UP001274896"/>
    </source>
</evidence>
<evidence type="ECO:0000256" key="4">
    <source>
        <dbReference type="ARBA" id="ARBA00022801"/>
    </source>
</evidence>
<evidence type="ECO:0000256" key="3">
    <source>
        <dbReference type="ARBA" id="ARBA00022723"/>
    </source>
</evidence>
<keyword evidence="5" id="KW-0106">Calcium</keyword>
<comment type="similarity">
    <text evidence="2">Belongs to the sulfatase family.</text>
</comment>
<keyword evidence="4" id="KW-0378">Hydrolase</keyword>
<dbReference type="CDD" id="cd16029">
    <property type="entry name" value="4-S"/>
    <property type="match status" value="1"/>
</dbReference>
<keyword evidence="6" id="KW-0325">Glycoprotein</keyword>
<evidence type="ECO:0000256" key="7">
    <source>
        <dbReference type="SAM" id="MobiDB-lite"/>
    </source>
</evidence>
<comment type="caution">
    <text evidence="10">The sequence shown here is derived from an EMBL/GenBank/DDBJ whole genome shotgun (WGS) entry which is preliminary data.</text>
</comment>
<keyword evidence="8" id="KW-0732">Signal</keyword>
<evidence type="ECO:0000256" key="1">
    <source>
        <dbReference type="ARBA" id="ARBA00001913"/>
    </source>
</evidence>
<dbReference type="AlphaFoldDB" id="A0AAE0QK47"/>
<keyword evidence="3" id="KW-0479">Metal-binding</keyword>
<reference evidence="10" key="1">
    <citation type="submission" date="2023-06" db="EMBL/GenBank/DDBJ databases">
        <title>Male Hemibagrus guttatus genome.</title>
        <authorList>
            <person name="Bian C."/>
        </authorList>
    </citation>
    <scope>NUCLEOTIDE SEQUENCE</scope>
    <source>
        <strain evidence="10">Male_cb2023</strain>
        <tissue evidence="10">Muscle</tissue>
    </source>
</reference>
<evidence type="ECO:0000259" key="9">
    <source>
        <dbReference type="Pfam" id="PF00884"/>
    </source>
</evidence>
<feature type="signal peptide" evidence="8">
    <location>
        <begin position="1"/>
        <end position="20"/>
    </location>
</feature>
<feature type="region of interest" description="Disordered" evidence="7">
    <location>
        <begin position="388"/>
        <end position="434"/>
    </location>
</feature>
<keyword evidence="11" id="KW-1185">Reference proteome</keyword>
<comment type="cofactor">
    <cofactor evidence="1">
        <name>Ca(2+)</name>
        <dbReference type="ChEBI" id="CHEBI:29108"/>
    </cofactor>
</comment>
<dbReference type="PROSITE" id="PS00149">
    <property type="entry name" value="SULFATASE_2"/>
    <property type="match status" value="1"/>
</dbReference>
<evidence type="ECO:0000256" key="5">
    <source>
        <dbReference type="ARBA" id="ARBA00022837"/>
    </source>
</evidence>
<dbReference type="GO" id="GO:0046872">
    <property type="term" value="F:metal ion binding"/>
    <property type="evidence" value="ECO:0007669"/>
    <property type="project" value="UniProtKB-KW"/>
</dbReference>
<dbReference type="PANTHER" id="PTHR10342:SF274">
    <property type="entry name" value="ARYLSULFATASE B"/>
    <property type="match status" value="1"/>
</dbReference>
<evidence type="ECO:0000256" key="8">
    <source>
        <dbReference type="SAM" id="SignalP"/>
    </source>
</evidence>
<dbReference type="EMBL" id="JAUCMX010000014">
    <property type="protein sequence ID" value="KAK3523525.1"/>
    <property type="molecule type" value="Genomic_DNA"/>
</dbReference>
<dbReference type="GO" id="GO:0008484">
    <property type="term" value="F:sulfuric ester hydrolase activity"/>
    <property type="evidence" value="ECO:0007669"/>
    <property type="project" value="InterPro"/>
</dbReference>
<feature type="domain" description="Sulfatase N-terminal" evidence="9">
    <location>
        <begin position="24"/>
        <end position="279"/>
    </location>
</feature>
<dbReference type="PROSITE" id="PS00523">
    <property type="entry name" value="SULFATASE_1"/>
    <property type="match status" value="1"/>
</dbReference>
<organism evidence="10 11">
    <name type="scientific">Hemibagrus guttatus</name>
    <dbReference type="NCBI Taxonomy" id="175788"/>
    <lineage>
        <taxon>Eukaryota</taxon>
        <taxon>Metazoa</taxon>
        <taxon>Chordata</taxon>
        <taxon>Craniata</taxon>
        <taxon>Vertebrata</taxon>
        <taxon>Euteleostomi</taxon>
        <taxon>Actinopterygii</taxon>
        <taxon>Neopterygii</taxon>
        <taxon>Teleostei</taxon>
        <taxon>Ostariophysi</taxon>
        <taxon>Siluriformes</taxon>
        <taxon>Bagridae</taxon>
        <taxon>Hemibagrus</taxon>
    </lineage>
</organism>
<gene>
    <name evidence="10" type="ORF">QTP70_001907</name>
</gene>